<evidence type="ECO:0000256" key="1">
    <source>
        <dbReference type="SAM" id="MobiDB-lite"/>
    </source>
</evidence>
<feature type="region of interest" description="Disordered" evidence="1">
    <location>
        <begin position="1"/>
        <end position="20"/>
    </location>
</feature>
<feature type="compositionally biased region" description="Polar residues" evidence="1">
    <location>
        <begin position="1"/>
        <end position="11"/>
    </location>
</feature>
<evidence type="ECO:0000313" key="4">
    <source>
        <dbReference type="Proteomes" id="UP000295484"/>
    </source>
</evidence>
<comment type="caution">
    <text evidence="3">The sequence shown here is derived from an EMBL/GenBank/DDBJ whole genome shotgun (WGS) entry which is preliminary data.</text>
</comment>
<keyword evidence="2" id="KW-0472">Membrane</keyword>
<proteinExistence type="predicted"/>
<dbReference type="GO" id="GO:0008556">
    <property type="term" value="F:P-type potassium transmembrane transporter activity"/>
    <property type="evidence" value="ECO:0007669"/>
    <property type="project" value="InterPro"/>
</dbReference>
<evidence type="ECO:0000256" key="2">
    <source>
        <dbReference type="SAM" id="Phobius"/>
    </source>
</evidence>
<dbReference type="RefSeq" id="WP_243837639.1">
    <property type="nucleotide sequence ID" value="NZ_SOEB01000016.1"/>
</dbReference>
<gene>
    <name evidence="3" type="ORF">EV657_11695</name>
</gene>
<sequence length="58" mass="5922">MTFSTFSSASKFLQPAPPASAPSIGCEGGAMFDLILGLAVEAGLFVYLGAALLRPDLC</sequence>
<keyword evidence="2" id="KW-1133">Transmembrane helix</keyword>
<dbReference type="Pfam" id="PF09604">
    <property type="entry name" value="Potass_KdpF"/>
    <property type="match status" value="1"/>
</dbReference>
<dbReference type="EMBL" id="SOEB01000016">
    <property type="protein sequence ID" value="TDX26915.1"/>
    <property type="molecule type" value="Genomic_DNA"/>
</dbReference>
<organism evidence="3 4">
    <name type="scientific">Rhodovulum visakhapatnamense</name>
    <dbReference type="NCBI Taxonomy" id="364297"/>
    <lineage>
        <taxon>Bacteria</taxon>
        <taxon>Pseudomonadati</taxon>
        <taxon>Pseudomonadota</taxon>
        <taxon>Alphaproteobacteria</taxon>
        <taxon>Rhodobacterales</taxon>
        <taxon>Paracoccaceae</taxon>
        <taxon>Rhodovulum</taxon>
    </lineage>
</organism>
<accession>A0A4R8FSJ5</accession>
<feature type="transmembrane region" description="Helical" evidence="2">
    <location>
        <begin position="34"/>
        <end position="53"/>
    </location>
</feature>
<protein>
    <submittedName>
        <fullName evidence="3">K+-transporting ATPase KdpF subunit</fullName>
    </submittedName>
</protein>
<keyword evidence="2" id="KW-0812">Transmembrane</keyword>
<dbReference type="GO" id="GO:0005886">
    <property type="term" value="C:plasma membrane"/>
    <property type="evidence" value="ECO:0007669"/>
    <property type="project" value="InterPro"/>
</dbReference>
<name>A0A4R8FSJ5_9RHOB</name>
<evidence type="ECO:0000313" key="3">
    <source>
        <dbReference type="EMBL" id="TDX26915.1"/>
    </source>
</evidence>
<dbReference type="AlphaFoldDB" id="A0A4R8FSJ5"/>
<reference evidence="3 4" key="1">
    <citation type="submission" date="2019-03" db="EMBL/GenBank/DDBJ databases">
        <title>Genomic Encyclopedia of Type Strains, Phase IV (KMG-IV): sequencing the most valuable type-strain genomes for metagenomic binning, comparative biology and taxonomic classification.</title>
        <authorList>
            <person name="Goeker M."/>
        </authorList>
    </citation>
    <scope>NUCLEOTIDE SEQUENCE [LARGE SCALE GENOMIC DNA]</scope>
    <source>
        <strain evidence="3 4">JA181</strain>
    </source>
</reference>
<dbReference type="InterPro" id="IPR011726">
    <property type="entry name" value="KdpF"/>
</dbReference>
<dbReference type="Proteomes" id="UP000295484">
    <property type="component" value="Unassembled WGS sequence"/>
</dbReference>